<dbReference type="SUPFAM" id="SSF47090">
    <property type="entry name" value="PGBD-like"/>
    <property type="match status" value="1"/>
</dbReference>
<dbReference type="GO" id="GO:0009507">
    <property type="term" value="C:chloroplast"/>
    <property type="evidence" value="ECO:0007669"/>
    <property type="project" value="TreeGrafter"/>
</dbReference>
<dbReference type="InterPro" id="IPR036366">
    <property type="entry name" value="PGBDSf"/>
</dbReference>
<evidence type="ECO:0000259" key="1">
    <source>
        <dbReference type="Pfam" id="PF01471"/>
    </source>
</evidence>
<evidence type="ECO:0000313" key="2">
    <source>
        <dbReference type="EMBL" id="KAF5192999.1"/>
    </source>
</evidence>
<proteinExistence type="predicted"/>
<accession>A0A7J6W6H1</accession>
<dbReference type="OrthoDB" id="1001489at2759"/>
<dbReference type="Gene3D" id="1.10.101.10">
    <property type="entry name" value="PGBD-like superfamily/PGBD"/>
    <property type="match status" value="1"/>
</dbReference>
<keyword evidence="3" id="KW-1185">Reference proteome</keyword>
<dbReference type="SUPFAM" id="SSF57938">
    <property type="entry name" value="DnaJ/Hsp40 cysteine-rich domain"/>
    <property type="match status" value="1"/>
</dbReference>
<name>A0A7J6W6H1_THATH</name>
<comment type="caution">
    <text evidence="2">The sequence shown here is derived from an EMBL/GenBank/DDBJ whole genome shotgun (WGS) entry which is preliminary data.</text>
</comment>
<dbReference type="GO" id="GO:0009658">
    <property type="term" value="P:chloroplast organization"/>
    <property type="evidence" value="ECO:0007669"/>
    <property type="project" value="TreeGrafter"/>
</dbReference>
<dbReference type="InterPro" id="IPR036410">
    <property type="entry name" value="HSP_DnaJ_Cys-rich_dom_sf"/>
</dbReference>
<protein>
    <submittedName>
        <fullName evidence="2">Disulfide isomerase pTAC5 protein</fullName>
    </submittedName>
</protein>
<dbReference type="InterPro" id="IPR036365">
    <property type="entry name" value="PGBD-like_sf"/>
</dbReference>
<evidence type="ECO:0000313" key="3">
    <source>
        <dbReference type="Proteomes" id="UP000554482"/>
    </source>
</evidence>
<dbReference type="EMBL" id="JABWDY010020631">
    <property type="protein sequence ID" value="KAF5192999.1"/>
    <property type="molecule type" value="Genomic_DNA"/>
</dbReference>
<keyword evidence="2" id="KW-0413">Isomerase</keyword>
<sequence length="396" mass="44710">MTSSSLLLHLHLLPHRSPSLLFPKFQTHSHLNSICKPRKFTISASSSNSSSSSWEREEIRWLREEQRWNREEKRWVREELRWKSEKESLLQEITNLKSQIQSLEKQNFMQKSSVPETKSSNSEVIEVLKEVDLSSVNQKQISETGSGPIPMMFKSEKKESNEMVVKEVRVLENSVKEAPEKKRKMPIKKGSEGEDVRALQEALLKLGFYSGEEDMEFSIFSSGTERAIKTWQASLSIPEDGIMTAELLEKLNLEQGSIDGNTTSTVEKESENGASVASVTEVSAIKQIVVKKKIDSEFEASHHRVFLLGENRWEDSSRLMGRDKQVGESTIGISTTKCISCRGEGRVLCTECDGTGEPNIEEQFMDWVDEGAKCPYCEGLGYNICDVCDGKTIITA</sequence>
<dbReference type="AlphaFoldDB" id="A0A7J6W6H1"/>
<dbReference type="PANTHER" id="PTHR15852">
    <property type="entry name" value="PLASTID TRANSCRIPTIONALLY ACTIVE PROTEIN"/>
    <property type="match status" value="1"/>
</dbReference>
<organism evidence="2 3">
    <name type="scientific">Thalictrum thalictroides</name>
    <name type="common">Rue-anemone</name>
    <name type="synonym">Anemone thalictroides</name>
    <dbReference type="NCBI Taxonomy" id="46969"/>
    <lineage>
        <taxon>Eukaryota</taxon>
        <taxon>Viridiplantae</taxon>
        <taxon>Streptophyta</taxon>
        <taxon>Embryophyta</taxon>
        <taxon>Tracheophyta</taxon>
        <taxon>Spermatophyta</taxon>
        <taxon>Magnoliopsida</taxon>
        <taxon>Ranunculales</taxon>
        <taxon>Ranunculaceae</taxon>
        <taxon>Thalictroideae</taxon>
        <taxon>Thalictrum</taxon>
    </lineage>
</organism>
<dbReference type="InterPro" id="IPR002477">
    <property type="entry name" value="Peptidoglycan-bd-like"/>
</dbReference>
<reference evidence="2 3" key="1">
    <citation type="submission" date="2020-06" db="EMBL/GenBank/DDBJ databases">
        <title>Transcriptomic and genomic resources for Thalictrum thalictroides and T. hernandezii: Facilitating candidate gene discovery in an emerging model plant lineage.</title>
        <authorList>
            <person name="Arias T."/>
            <person name="Riano-Pachon D.M."/>
            <person name="Di Stilio V.S."/>
        </authorList>
    </citation>
    <scope>NUCLEOTIDE SEQUENCE [LARGE SCALE GENOMIC DNA]</scope>
    <source>
        <strain evidence="3">cv. WT478/WT964</strain>
        <tissue evidence="2">Leaves</tissue>
    </source>
</reference>
<dbReference type="PANTHER" id="PTHR15852:SF16">
    <property type="entry name" value="PROTEIN DISULFIDE ISOMERASE PTAC5, CHLOROPLASTIC"/>
    <property type="match status" value="1"/>
</dbReference>
<dbReference type="GO" id="GO:0003756">
    <property type="term" value="F:protein disulfide isomerase activity"/>
    <property type="evidence" value="ECO:0007669"/>
    <property type="project" value="TreeGrafter"/>
</dbReference>
<dbReference type="Pfam" id="PF01471">
    <property type="entry name" value="PG_binding_1"/>
    <property type="match status" value="1"/>
</dbReference>
<dbReference type="Proteomes" id="UP000554482">
    <property type="component" value="Unassembled WGS sequence"/>
</dbReference>
<feature type="domain" description="Peptidoglycan binding-like" evidence="1">
    <location>
        <begin position="193"/>
        <end position="251"/>
    </location>
</feature>
<gene>
    <name evidence="2" type="ORF">FRX31_017426</name>
</gene>